<dbReference type="GO" id="GO:0004523">
    <property type="term" value="F:RNA-DNA hybrid ribonuclease activity"/>
    <property type="evidence" value="ECO:0007669"/>
    <property type="project" value="InterPro"/>
</dbReference>
<evidence type="ECO:0000256" key="2">
    <source>
        <dbReference type="ARBA" id="ARBA00022679"/>
    </source>
</evidence>
<evidence type="ECO:0000313" key="11">
    <source>
        <dbReference type="WBParaSite" id="maker-uti_cns_0008847-snap-gene-0.5-mRNA-1"/>
    </source>
</evidence>
<protein>
    <recommendedName>
        <fullName evidence="6">Choline O-acetyltransferase</fullName>
        <ecNumber evidence="5">2.3.1.6</ecNumber>
    </recommendedName>
</protein>
<keyword evidence="2" id="KW-0808">Transferase</keyword>
<dbReference type="WBParaSite" id="maker-uti_cns_0008847-snap-gene-0.5-mRNA-1">
    <property type="protein sequence ID" value="maker-uti_cns_0008847-snap-gene-0.5-mRNA-1"/>
    <property type="gene ID" value="maker-uti_cns_0008847-snap-gene-0.5"/>
</dbReference>
<evidence type="ECO:0000256" key="7">
    <source>
        <dbReference type="PIRSR" id="PIRSR600542-1"/>
    </source>
</evidence>
<dbReference type="Gene3D" id="3.30.559.10">
    <property type="entry name" value="Chloramphenicol acetyltransferase-like domain"/>
    <property type="match status" value="1"/>
</dbReference>
<keyword evidence="10" id="KW-1185">Reference proteome</keyword>
<dbReference type="PANTHER" id="PTHR22589">
    <property type="entry name" value="CARNITINE O-ACYLTRANSFERASE"/>
    <property type="match status" value="1"/>
</dbReference>
<keyword evidence="3" id="KW-0530">Neurotransmitter biosynthesis</keyword>
<dbReference type="GO" id="GO:0045202">
    <property type="term" value="C:synapse"/>
    <property type="evidence" value="ECO:0007669"/>
    <property type="project" value="GOC"/>
</dbReference>
<dbReference type="PROSITE" id="PS00440">
    <property type="entry name" value="ACYLTRANSF_C_2"/>
    <property type="match status" value="1"/>
</dbReference>
<feature type="region of interest" description="Disordered" evidence="8">
    <location>
        <begin position="179"/>
        <end position="203"/>
    </location>
</feature>
<dbReference type="SUPFAM" id="SSF53098">
    <property type="entry name" value="Ribonuclease H-like"/>
    <property type="match status" value="1"/>
</dbReference>
<evidence type="ECO:0000256" key="5">
    <source>
        <dbReference type="ARBA" id="ARBA00039091"/>
    </source>
</evidence>
<proteinExistence type="inferred from homology"/>
<dbReference type="GO" id="GO:0008292">
    <property type="term" value="P:acetylcholine biosynthetic process"/>
    <property type="evidence" value="ECO:0007669"/>
    <property type="project" value="TreeGrafter"/>
</dbReference>
<name>A0A1I8HYW7_9PLAT</name>
<evidence type="ECO:0000256" key="6">
    <source>
        <dbReference type="ARBA" id="ARBA00040495"/>
    </source>
</evidence>
<dbReference type="Pfam" id="PF00075">
    <property type="entry name" value="RNase_H"/>
    <property type="match status" value="1"/>
</dbReference>
<feature type="compositionally biased region" description="Basic and acidic residues" evidence="8">
    <location>
        <begin position="183"/>
        <end position="198"/>
    </location>
</feature>
<reference evidence="11" key="1">
    <citation type="submission" date="2016-11" db="UniProtKB">
        <authorList>
            <consortium name="WormBaseParasite"/>
        </authorList>
    </citation>
    <scope>IDENTIFICATION</scope>
</reference>
<dbReference type="Gene3D" id="3.30.559.70">
    <property type="entry name" value="Choline/Carnitine o-acyltransferase, domain 2"/>
    <property type="match status" value="1"/>
</dbReference>
<dbReference type="InterPro" id="IPR042231">
    <property type="entry name" value="Cho/carn_acyl_trans_2"/>
</dbReference>
<keyword evidence="4" id="KW-0012">Acyltransferase</keyword>
<dbReference type="InterPro" id="IPR039551">
    <property type="entry name" value="Cho/carn_acyl_trans"/>
</dbReference>
<dbReference type="GO" id="GO:0005737">
    <property type="term" value="C:cytoplasm"/>
    <property type="evidence" value="ECO:0007669"/>
    <property type="project" value="TreeGrafter"/>
</dbReference>
<dbReference type="CDD" id="cd09276">
    <property type="entry name" value="Rnase_HI_RT_non_LTR"/>
    <property type="match status" value="1"/>
</dbReference>
<dbReference type="InterPro" id="IPR036397">
    <property type="entry name" value="RNaseH_sf"/>
</dbReference>
<feature type="domain" description="RNase H type-1" evidence="9">
    <location>
        <begin position="27"/>
        <end position="162"/>
    </location>
</feature>
<dbReference type="GO" id="GO:0043005">
    <property type="term" value="C:neuron projection"/>
    <property type="evidence" value="ECO:0007669"/>
    <property type="project" value="TreeGrafter"/>
</dbReference>
<evidence type="ECO:0000256" key="8">
    <source>
        <dbReference type="SAM" id="MobiDB-lite"/>
    </source>
</evidence>
<evidence type="ECO:0000256" key="3">
    <source>
        <dbReference type="ARBA" id="ARBA00022979"/>
    </source>
</evidence>
<dbReference type="GO" id="GO:0007274">
    <property type="term" value="P:neuromuscular synaptic transmission"/>
    <property type="evidence" value="ECO:0007669"/>
    <property type="project" value="TreeGrafter"/>
</dbReference>
<dbReference type="Pfam" id="PF00755">
    <property type="entry name" value="Carn_acyltransf"/>
    <property type="match status" value="1"/>
</dbReference>
<dbReference type="InterPro" id="IPR023213">
    <property type="entry name" value="CAT-like_dom_sf"/>
</dbReference>
<dbReference type="Proteomes" id="UP000095280">
    <property type="component" value="Unplaced"/>
</dbReference>
<evidence type="ECO:0000259" key="9">
    <source>
        <dbReference type="PROSITE" id="PS50879"/>
    </source>
</evidence>
<dbReference type="SUPFAM" id="SSF52777">
    <property type="entry name" value="CoA-dependent acyltransferases"/>
    <property type="match status" value="3"/>
</dbReference>
<dbReference type="AlphaFoldDB" id="A0A1I8HYW7"/>
<dbReference type="PANTHER" id="PTHR22589:SF14">
    <property type="entry name" value="CHOLINE O-ACETYLTRANSFERASE"/>
    <property type="match status" value="1"/>
</dbReference>
<dbReference type="InterPro" id="IPR002156">
    <property type="entry name" value="RNaseH_domain"/>
</dbReference>
<organism evidence="10 11">
    <name type="scientific">Macrostomum lignano</name>
    <dbReference type="NCBI Taxonomy" id="282301"/>
    <lineage>
        <taxon>Eukaryota</taxon>
        <taxon>Metazoa</taxon>
        <taxon>Spiralia</taxon>
        <taxon>Lophotrochozoa</taxon>
        <taxon>Platyhelminthes</taxon>
        <taxon>Rhabditophora</taxon>
        <taxon>Macrostomorpha</taxon>
        <taxon>Macrostomida</taxon>
        <taxon>Macrostomidae</taxon>
        <taxon>Macrostomum</taxon>
    </lineage>
</organism>
<evidence type="ECO:0000313" key="10">
    <source>
        <dbReference type="Proteomes" id="UP000095280"/>
    </source>
</evidence>
<feature type="active site" description="Proton acceptor" evidence="7">
    <location>
        <position position="633"/>
    </location>
</feature>
<accession>A0A1I8HYW7</accession>
<dbReference type="InterPro" id="IPR012337">
    <property type="entry name" value="RNaseH-like_sf"/>
</dbReference>
<dbReference type="InterPro" id="IPR000542">
    <property type="entry name" value="Carn_acyl_trans"/>
</dbReference>
<sequence>MEQYYRLFSSYRRPGVAKDEQVLNLDRDPFDPEYVIVACNDQRTKEAAVEWWCANDPERVGKVEATIHQAAGTPCSSTQAEIYAVIAGLNWLDEHAGKGGRVMIISDSQSCLQAIKGLSKTPRKMLRKLEEEEMVVKLIWVPAHCGLAGNELADDAAKVASTRAQGGIRVPASSSKKFIQSKLGRDDDRSNRRSKETYGEQGVALQPTGLSKEEAVDFRRFRSGHGSGGTQKTENRQVTDLFLAKAGVNAVRIVSVMAKPKELEEMDFADIRKLIIEKTLPKKKLVIAERSKFMSMRQEPTESVQAFAQRLWDAARFCEFDHPFGLTRIGVNPRYVCQCNGAFVHGSKAATAAFDLIQQASIRSIASFATAAEEQDQPQHCGPCAGLSNHWLVIEALDREKMVYSIHQRVETTADRGRLRKGGNRQENAAEVEGTVPVGYQTSTMSRALEKRLKIVGETLTFQRYGTTCRRLREGKSLPNGSRFYVLDAMFGCNDLLTEEAIYGQLRRIVKDAGECAAESANRPPPRLGVLTSMQRDLWARAREHLAQNETNRANLELIERSCFIVCLDKDSNQQEQQAEAAAVGDAVSNDVRRSLQLLHGMGSRHNGANRWYDKTMQFVISADGNSGLNYEHSVSEGIAVIKLIEHILAYMEEMKAKRMRRFPSICELPHPQKLEWHVDEETEAFIEQGLLEIDRLADNLDLYILRFEKFGREYPKKANMSPDSFVQLALQLAHYKVHKYLVPTYESASIRRFHLGRVDVIHSASMAALHWVRAMEGDSEATTEQKLRLLREAIESQTEHMLKTILGHGMDNHMLGLRITAETVLGQLPDLFTDPVYVECNQFRLSTSQRAWLSRLLRLVVFLANHAYIMTVKVSTTTDALICYGAVVPNGYGAAYNLHTDSIAVCVSCWRDCPNKDVSARRYAEALAASLEDMHAMIEANLDLARANSVATDVKIPEESPDLGAACSVNGEALG</sequence>
<dbReference type="GO" id="GO:0004102">
    <property type="term" value="F:choline O-acetyltransferase activity"/>
    <property type="evidence" value="ECO:0007669"/>
    <property type="project" value="UniProtKB-EC"/>
</dbReference>
<comment type="similarity">
    <text evidence="1">Belongs to the carnitine/choline acetyltransferase family.</text>
</comment>
<dbReference type="Gene3D" id="3.30.420.10">
    <property type="entry name" value="Ribonuclease H-like superfamily/Ribonuclease H"/>
    <property type="match status" value="1"/>
</dbReference>
<dbReference type="PROSITE" id="PS50879">
    <property type="entry name" value="RNASE_H_1"/>
    <property type="match status" value="1"/>
</dbReference>
<evidence type="ECO:0000256" key="4">
    <source>
        <dbReference type="ARBA" id="ARBA00023315"/>
    </source>
</evidence>
<dbReference type="GO" id="GO:0003676">
    <property type="term" value="F:nucleic acid binding"/>
    <property type="evidence" value="ECO:0007669"/>
    <property type="project" value="InterPro"/>
</dbReference>
<evidence type="ECO:0000256" key="1">
    <source>
        <dbReference type="ARBA" id="ARBA00005232"/>
    </source>
</evidence>
<dbReference type="EC" id="2.3.1.6" evidence="5"/>